<dbReference type="SUPFAM" id="SSF110997">
    <property type="entry name" value="Sporulation related repeat"/>
    <property type="match status" value="1"/>
</dbReference>
<keyword evidence="1 6" id="KW-0732">Signal</keyword>
<dbReference type="GO" id="GO:0008932">
    <property type="term" value="F:lytic endotransglycosylase activity"/>
    <property type="evidence" value="ECO:0007669"/>
    <property type="project" value="UniProtKB-UniRule"/>
</dbReference>
<dbReference type="GO" id="GO:0071555">
    <property type="term" value="P:cell wall organization"/>
    <property type="evidence" value="ECO:0007669"/>
    <property type="project" value="UniProtKB-KW"/>
</dbReference>
<feature type="chain" id="PRO_5009986395" description="Probable endolytic peptidoglycan transglycosylase RlpA" evidence="6">
    <location>
        <begin position="18"/>
        <end position="235"/>
    </location>
</feature>
<evidence type="ECO:0000313" key="9">
    <source>
        <dbReference type="Proteomes" id="UP000076964"/>
    </source>
</evidence>
<evidence type="ECO:0000256" key="2">
    <source>
        <dbReference type="ARBA" id="ARBA00023239"/>
    </source>
</evidence>
<dbReference type="Gene3D" id="3.30.70.1070">
    <property type="entry name" value="Sporulation related repeat"/>
    <property type="match status" value="1"/>
</dbReference>
<keyword evidence="9" id="KW-1185">Reference proteome</keyword>
<dbReference type="InterPro" id="IPR036680">
    <property type="entry name" value="SPOR-like_sf"/>
</dbReference>
<keyword evidence="4" id="KW-0472">Membrane</keyword>
<dbReference type="STRING" id="1795632.TH606_00035"/>
<dbReference type="GO" id="GO:0042834">
    <property type="term" value="F:peptidoglycan binding"/>
    <property type="evidence" value="ECO:0007669"/>
    <property type="project" value="InterPro"/>
</dbReference>
<dbReference type="EMBL" id="LSFI01000001">
    <property type="protein sequence ID" value="OAG28689.1"/>
    <property type="molecule type" value="Genomic_DNA"/>
</dbReference>
<keyword evidence="2 4" id="KW-0456">Lyase</keyword>
<keyword evidence="3 4" id="KW-0961">Cell wall biogenesis/degradation</keyword>
<dbReference type="CDD" id="cd22268">
    <property type="entry name" value="DPBB_RlpA-like"/>
    <property type="match status" value="1"/>
</dbReference>
<evidence type="ECO:0000313" key="8">
    <source>
        <dbReference type="EMBL" id="OAG28689.1"/>
    </source>
</evidence>
<dbReference type="InterPro" id="IPR007730">
    <property type="entry name" value="SPOR-like_dom"/>
</dbReference>
<dbReference type="OrthoDB" id="9779128at2"/>
<comment type="subcellular location">
    <subcellularLocation>
        <location evidence="4">Cell membrane</location>
        <topology evidence="4">Lipid-anchor</topology>
    </subcellularLocation>
</comment>
<dbReference type="GO" id="GO:0005886">
    <property type="term" value="C:plasma membrane"/>
    <property type="evidence" value="ECO:0007669"/>
    <property type="project" value="UniProtKB-SubCell"/>
</dbReference>
<dbReference type="GO" id="GO:0000270">
    <property type="term" value="P:peptidoglycan metabolic process"/>
    <property type="evidence" value="ECO:0007669"/>
    <property type="project" value="UniProtKB-UniRule"/>
</dbReference>
<dbReference type="InterPro" id="IPR034718">
    <property type="entry name" value="RlpA"/>
</dbReference>
<dbReference type="HAMAP" id="MF_02071">
    <property type="entry name" value="RlpA"/>
    <property type="match status" value="1"/>
</dbReference>
<dbReference type="PROSITE" id="PS51724">
    <property type="entry name" value="SPOR"/>
    <property type="match status" value="1"/>
</dbReference>
<dbReference type="PANTHER" id="PTHR34183">
    <property type="entry name" value="ENDOLYTIC PEPTIDOGLYCAN TRANSGLYCOSYLASE RLPA"/>
    <property type="match status" value="1"/>
</dbReference>
<gene>
    <name evidence="4" type="primary">rlpA</name>
    <name evidence="8" type="ORF">TH606_00035</name>
</gene>
<organism evidence="8 9">
    <name type="scientific">Thermodesulfatator autotrophicus</name>
    <dbReference type="NCBI Taxonomy" id="1795632"/>
    <lineage>
        <taxon>Bacteria</taxon>
        <taxon>Pseudomonadati</taxon>
        <taxon>Thermodesulfobacteriota</taxon>
        <taxon>Thermodesulfobacteria</taxon>
        <taxon>Thermodesulfobacteriales</taxon>
        <taxon>Thermodesulfatatoraceae</taxon>
        <taxon>Thermodesulfatator</taxon>
    </lineage>
</organism>
<dbReference type="InterPro" id="IPR012997">
    <property type="entry name" value="RplA"/>
</dbReference>
<keyword evidence="4" id="KW-0564">Palmitate</keyword>
<keyword evidence="4" id="KW-0449">Lipoprotein</keyword>
<dbReference type="EC" id="4.2.2.-" evidence="4"/>
<dbReference type="SUPFAM" id="SSF50685">
    <property type="entry name" value="Barwin-like endoglucanases"/>
    <property type="match status" value="1"/>
</dbReference>
<comment type="similarity">
    <text evidence="4 5">Belongs to the RlpA family.</text>
</comment>
<comment type="function">
    <text evidence="4">Lytic transglycosylase with a strong preference for naked glycan strands that lack stem peptides.</text>
</comment>
<evidence type="ECO:0000259" key="7">
    <source>
        <dbReference type="PROSITE" id="PS51724"/>
    </source>
</evidence>
<evidence type="ECO:0000256" key="1">
    <source>
        <dbReference type="ARBA" id="ARBA00022729"/>
    </source>
</evidence>
<protein>
    <recommendedName>
        <fullName evidence="4">Probable endolytic peptidoglycan transglycosylase RlpA</fullName>
        <ecNumber evidence="4">4.2.2.-</ecNumber>
    </recommendedName>
</protein>
<evidence type="ECO:0000256" key="6">
    <source>
        <dbReference type="SAM" id="SignalP"/>
    </source>
</evidence>
<evidence type="ECO:0000256" key="4">
    <source>
        <dbReference type="HAMAP-Rule" id="MF_02071"/>
    </source>
</evidence>
<name>A0A177ECG4_9BACT</name>
<feature type="signal peptide" evidence="6">
    <location>
        <begin position="1"/>
        <end position="17"/>
    </location>
</feature>
<dbReference type="Proteomes" id="UP000076964">
    <property type="component" value="Unassembled WGS sequence"/>
</dbReference>
<feature type="domain" description="SPOR" evidence="7">
    <location>
        <begin position="157"/>
        <end position="235"/>
    </location>
</feature>
<dbReference type="AlphaFoldDB" id="A0A177ECG4"/>
<reference evidence="8 9" key="1">
    <citation type="submission" date="2016-02" db="EMBL/GenBank/DDBJ databases">
        <title>Draft genome sequence of Thermodesulfatator sp. S606.</title>
        <authorList>
            <person name="Lai Q."/>
            <person name="Cao J."/>
            <person name="Dupont S."/>
            <person name="Shao Z."/>
            <person name="Jebbar M."/>
            <person name="Alain K."/>
        </authorList>
    </citation>
    <scope>NUCLEOTIDE SEQUENCE [LARGE SCALE GENOMIC DNA]</scope>
    <source>
        <strain evidence="8 9">S606</strain>
    </source>
</reference>
<evidence type="ECO:0000256" key="3">
    <source>
        <dbReference type="ARBA" id="ARBA00023316"/>
    </source>
</evidence>
<keyword evidence="4" id="KW-1003">Cell membrane</keyword>
<dbReference type="Pfam" id="PF03330">
    <property type="entry name" value="DPBB_1"/>
    <property type="match status" value="1"/>
</dbReference>
<accession>A0A177ECG4</accession>
<evidence type="ECO:0000256" key="5">
    <source>
        <dbReference type="RuleBase" id="RU003495"/>
    </source>
</evidence>
<dbReference type="NCBIfam" id="TIGR00413">
    <property type="entry name" value="rlpA"/>
    <property type="match status" value="1"/>
</dbReference>
<dbReference type="PROSITE" id="PS51257">
    <property type="entry name" value="PROKAR_LIPOPROTEIN"/>
    <property type="match status" value="1"/>
</dbReference>
<comment type="caution">
    <text evidence="8">The sequence shown here is derived from an EMBL/GenBank/DDBJ whole genome shotgun (WGS) entry which is preliminary data.</text>
</comment>
<dbReference type="Gene3D" id="2.40.40.10">
    <property type="entry name" value="RlpA-like domain"/>
    <property type="match status" value="1"/>
</dbReference>
<dbReference type="InterPro" id="IPR009009">
    <property type="entry name" value="RlpA-like_DPBB"/>
</dbReference>
<sequence length="235" mass="26341">MRYLLAVILFVSFLASCAPPPQVSKKTYPGKVPPTQKPYRIGGKVYYPLPSAQGYVEVGIASWYGPGFHGKKTASGERYNMYAYTAAHKVLPMGTKVLVTNLENGRQVIVRINDRGPFVKGRIIDLSYAAARALGMHRKGTALVRIQALGESPQTHLVFKGRYYIQVGSFANYANAVKLKEKLKKKFPIIRIEPFSKNGKTFYRVQVLAAQDLQKARMLLSRLEQEFPQAFIVAR</sequence>
<dbReference type="InterPro" id="IPR036908">
    <property type="entry name" value="RlpA-like_sf"/>
</dbReference>
<proteinExistence type="inferred from homology"/>
<dbReference type="Pfam" id="PF05036">
    <property type="entry name" value="SPOR"/>
    <property type="match status" value="1"/>
</dbReference>
<dbReference type="PANTHER" id="PTHR34183:SF1">
    <property type="entry name" value="ENDOLYTIC PEPTIDOGLYCAN TRANSGLYCOSYLASE RLPA"/>
    <property type="match status" value="1"/>
</dbReference>